<feature type="region of interest" description="Disordered" evidence="1">
    <location>
        <begin position="1"/>
        <end position="24"/>
    </location>
</feature>
<reference evidence="2 3" key="1">
    <citation type="journal article" date="2013" name="Curr. Biol.">
        <title>The Genome of the Foraminiferan Reticulomyxa filosa.</title>
        <authorList>
            <person name="Glockner G."/>
            <person name="Hulsmann N."/>
            <person name="Schleicher M."/>
            <person name="Noegel A.A."/>
            <person name="Eichinger L."/>
            <person name="Gallinger C."/>
            <person name="Pawlowski J."/>
            <person name="Sierra R."/>
            <person name="Euteneuer U."/>
            <person name="Pillet L."/>
            <person name="Moustafa A."/>
            <person name="Platzer M."/>
            <person name="Groth M."/>
            <person name="Szafranski K."/>
            <person name="Schliwa M."/>
        </authorList>
    </citation>
    <scope>NUCLEOTIDE SEQUENCE [LARGE SCALE GENOMIC DNA]</scope>
</reference>
<dbReference type="Proteomes" id="UP000023152">
    <property type="component" value="Unassembled WGS sequence"/>
</dbReference>
<dbReference type="InterPro" id="IPR011043">
    <property type="entry name" value="Gal_Oxase/kelch_b-propeller"/>
</dbReference>
<dbReference type="EMBL" id="ASPP01004440">
    <property type="protein sequence ID" value="ETO32161.1"/>
    <property type="molecule type" value="Genomic_DNA"/>
</dbReference>
<evidence type="ECO:0008006" key="4">
    <source>
        <dbReference type="Google" id="ProtNLM"/>
    </source>
</evidence>
<gene>
    <name evidence="2" type="ORF">RFI_04958</name>
</gene>
<comment type="caution">
    <text evidence="2">The sequence shown here is derived from an EMBL/GenBank/DDBJ whole genome shotgun (WGS) entry which is preliminary data.</text>
</comment>
<proteinExistence type="predicted"/>
<dbReference type="InterPro" id="IPR015915">
    <property type="entry name" value="Kelch-typ_b-propeller"/>
</dbReference>
<name>X6P1N9_RETFI</name>
<protein>
    <recommendedName>
        <fullName evidence="4">Kelch motif family protein</fullName>
    </recommendedName>
</protein>
<dbReference type="SUPFAM" id="SSF50965">
    <property type="entry name" value="Galactose oxidase, central domain"/>
    <property type="match status" value="1"/>
</dbReference>
<accession>X6P1N9</accession>
<evidence type="ECO:0000313" key="3">
    <source>
        <dbReference type="Proteomes" id="UP000023152"/>
    </source>
</evidence>
<evidence type="ECO:0000256" key="1">
    <source>
        <dbReference type="SAM" id="MobiDB-lite"/>
    </source>
</evidence>
<organism evidence="2 3">
    <name type="scientific">Reticulomyxa filosa</name>
    <dbReference type="NCBI Taxonomy" id="46433"/>
    <lineage>
        <taxon>Eukaryota</taxon>
        <taxon>Sar</taxon>
        <taxon>Rhizaria</taxon>
        <taxon>Retaria</taxon>
        <taxon>Foraminifera</taxon>
        <taxon>Monothalamids</taxon>
        <taxon>Reticulomyxidae</taxon>
        <taxon>Reticulomyxa</taxon>
    </lineage>
</organism>
<feature type="non-terminal residue" evidence="2">
    <location>
        <position position="389"/>
    </location>
</feature>
<sequence length="389" mass="44537">MGNQNTIQNSPEGQTEQKQTITTASPFQDLTDSYTALAKLEKPKQSQNISILSPFQNVKDLPTPLSLSQCVLHKHEILICGGVDKRDCYSYHTIKDEYKFICEYPSNVRLSGHCVIKLVDNNSSKNKDSNEITLLSFGGNTYTRHTLVMNYVSVWNDDDEMNKSKQSNNCNQWFPLTDSSNYPIHIGRSNDNHCGVRALIGGSNNHLLFIAYEPKKISVFNLNTLEFISDDILPTMDKVWYHCFVPKSENEIKKKNNEMLLFYQNTGLSIEYDEKNDVFQFHKIAVCDDIASFYKYAYVYTNDAILFFGGYGWNGRKYTVSKAVHKYLIQENKWITFELTLPIPLRDCFGILNQETSQIHIIGGCNDKIVPVSTHMKTKVSAWRDASHL</sequence>
<dbReference type="Gene3D" id="2.120.10.80">
    <property type="entry name" value="Kelch-type beta propeller"/>
    <property type="match status" value="1"/>
</dbReference>
<evidence type="ECO:0000313" key="2">
    <source>
        <dbReference type="EMBL" id="ETO32161.1"/>
    </source>
</evidence>
<keyword evidence="3" id="KW-1185">Reference proteome</keyword>
<dbReference type="AlphaFoldDB" id="X6P1N9"/>